<gene>
    <name evidence="2" type="ORF">JKF63_04084</name>
</gene>
<dbReference type="OrthoDB" id="276008at2759"/>
<feature type="compositionally biased region" description="Polar residues" evidence="1">
    <location>
        <begin position="403"/>
        <end position="419"/>
    </location>
</feature>
<name>A0A836LB30_9TRYP</name>
<protein>
    <recommendedName>
        <fullName evidence="4">Spliced leader RNA PSE-promoter transcription factor</fullName>
    </recommendedName>
</protein>
<sequence length="672" mass="74560">MRRSLQLWCSKVDLDGNPSRYFPRFRPRRLVMPVDPSDVHSDKRQPNPLFMKVKAQRRQRRQAEIRGAVQLASVPKERSVGDVFRLLMTTCETQNLFSDAALTPLTIRGLESLVKAHTAASSAQRRPDHGKTALVDGGGSPSAGESTVRQGCQSSDDALQHSSPLYSRAFQAAPPPVSASSFTSAGDTQALSIREVDQMWSMLDRTPLNAPVHGALALRGDALVRTTLLGLTYSAYPRLRSKHVQQLLHETTGLLPCGRVATRIGLAEHCGVEGDIAMWRELNVLSERMRIARKEATAHLQRVEKGVAAQRRWYWRAVLRSAAGRLNLFPVHKADLQPRMQWVRNFLFAFIAFVEMAETSGDIQARVQPLIYHLFASQLARHVRARHITEAAEAIVSTARGPNTIQGDAAKTPSTTSRLSAPLGEGEAGVADLRERIAEELARVKSRTADEEEVLEGRIHPMNNRADRQRDQFESSGGAHGTQMLKDEVLERHTEHYRHLAPPLLLHALELSSANAFKEAQLVLRYAPQVAEKLRRAPIDVDQAVRRVVDVQETNNYASLHNAQQYRQVEYTVCRLYAGHYCLGEGKGETLMTAMQDASMQMLLQYYLRSPTSTPSPLESSTRGDRGSGGARCGNDSPATTAVHIPDSEEGDSYGVPAPRIRPLKTEEEIVL</sequence>
<feature type="compositionally biased region" description="Polar residues" evidence="1">
    <location>
        <begin position="143"/>
        <end position="158"/>
    </location>
</feature>
<feature type="compositionally biased region" description="Low complexity" evidence="1">
    <location>
        <begin position="611"/>
        <end position="621"/>
    </location>
</feature>
<keyword evidence="3" id="KW-1185">Reference proteome</keyword>
<dbReference type="EMBL" id="JAFJZO010000026">
    <property type="protein sequence ID" value="KAG5501815.1"/>
    <property type="molecule type" value="Genomic_DNA"/>
</dbReference>
<feature type="region of interest" description="Disordered" evidence="1">
    <location>
        <begin position="611"/>
        <end position="672"/>
    </location>
</feature>
<evidence type="ECO:0008006" key="4">
    <source>
        <dbReference type="Google" id="ProtNLM"/>
    </source>
</evidence>
<reference evidence="2 3" key="1">
    <citation type="submission" date="2021-02" db="EMBL/GenBank/DDBJ databases">
        <title>Porcisia hertigi Genome sequencing and assembly.</title>
        <authorList>
            <person name="Almutairi H."/>
            <person name="Gatherer D."/>
        </authorList>
    </citation>
    <scope>NUCLEOTIDE SEQUENCE [LARGE SCALE GENOMIC DNA]</scope>
    <source>
        <strain evidence="2 3">C119</strain>
    </source>
</reference>
<evidence type="ECO:0000313" key="3">
    <source>
        <dbReference type="Proteomes" id="UP000674318"/>
    </source>
</evidence>
<dbReference type="KEGG" id="phet:94290155"/>
<dbReference type="AlphaFoldDB" id="A0A836LB30"/>
<evidence type="ECO:0000256" key="1">
    <source>
        <dbReference type="SAM" id="MobiDB-lite"/>
    </source>
</evidence>
<dbReference type="RefSeq" id="XP_067756262.1">
    <property type="nucleotide sequence ID" value="XM_067900078.1"/>
</dbReference>
<feature type="region of interest" description="Disordered" evidence="1">
    <location>
        <begin position="403"/>
        <end position="425"/>
    </location>
</feature>
<dbReference type="GeneID" id="94290155"/>
<dbReference type="Proteomes" id="UP000674318">
    <property type="component" value="Unassembled WGS sequence"/>
</dbReference>
<proteinExistence type="predicted"/>
<accession>A0A836LB30</accession>
<evidence type="ECO:0000313" key="2">
    <source>
        <dbReference type="EMBL" id="KAG5501815.1"/>
    </source>
</evidence>
<organism evidence="2 3">
    <name type="scientific">Porcisia hertigi</name>
    <dbReference type="NCBI Taxonomy" id="2761500"/>
    <lineage>
        <taxon>Eukaryota</taxon>
        <taxon>Discoba</taxon>
        <taxon>Euglenozoa</taxon>
        <taxon>Kinetoplastea</taxon>
        <taxon>Metakinetoplastina</taxon>
        <taxon>Trypanosomatida</taxon>
        <taxon>Trypanosomatidae</taxon>
        <taxon>Leishmaniinae</taxon>
        <taxon>Porcisia</taxon>
    </lineage>
</organism>
<comment type="caution">
    <text evidence="2">The sequence shown here is derived from an EMBL/GenBank/DDBJ whole genome shotgun (WGS) entry which is preliminary data.</text>
</comment>
<feature type="region of interest" description="Disordered" evidence="1">
    <location>
        <begin position="118"/>
        <end position="158"/>
    </location>
</feature>